<dbReference type="AlphaFoldDB" id="A0A2P2J6F3"/>
<organism evidence="1">
    <name type="scientific">Rhizophora mucronata</name>
    <name type="common">Asiatic mangrove</name>
    <dbReference type="NCBI Taxonomy" id="61149"/>
    <lineage>
        <taxon>Eukaryota</taxon>
        <taxon>Viridiplantae</taxon>
        <taxon>Streptophyta</taxon>
        <taxon>Embryophyta</taxon>
        <taxon>Tracheophyta</taxon>
        <taxon>Spermatophyta</taxon>
        <taxon>Magnoliopsida</taxon>
        <taxon>eudicotyledons</taxon>
        <taxon>Gunneridae</taxon>
        <taxon>Pentapetalae</taxon>
        <taxon>rosids</taxon>
        <taxon>fabids</taxon>
        <taxon>Malpighiales</taxon>
        <taxon>Rhizophoraceae</taxon>
        <taxon>Rhizophora</taxon>
    </lineage>
</organism>
<reference evidence="1" key="1">
    <citation type="submission" date="2018-02" db="EMBL/GenBank/DDBJ databases">
        <title>Rhizophora mucronata_Transcriptome.</title>
        <authorList>
            <person name="Meera S.P."/>
            <person name="Sreeshan A."/>
            <person name="Augustine A."/>
        </authorList>
    </citation>
    <scope>NUCLEOTIDE SEQUENCE</scope>
    <source>
        <tissue evidence="1">Leaf</tissue>
    </source>
</reference>
<proteinExistence type="predicted"/>
<evidence type="ECO:0000313" key="1">
    <source>
        <dbReference type="EMBL" id="MBW89048.1"/>
    </source>
</evidence>
<sequence length="40" mass="4798">MRIKRKWLLKRLEGQLRAMMILLPPCLRMTADMLSMILIL</sequence>
<dbReference type="EMBL" id="GGEC01008565">
    <property type="protein sequence ID" value="MBW89048.1"/>
    <property type="molecule type" value="Transcribed_RNA"/>
</dbReference>
<accession>A0A2P2J6F3</accession>
<name>A0A2P2J6F3_RHIMU</name>
<protein>
    <submittedName>
        <fullName evidence="1">Actin-depolymerizing factor-like</fullName>
    </submittedName>
</protein>